<feature type="transmembrane region" description="Helical" evidence="10">
    <location>
        <begin position="1794"/>
        <end position="1818"/>
    </location>
</feature>
<dbReference type="Proteomes" id="UP000617340">
    <property type="component" value="Unassembled WGS sequence"/>
</dbReference>
<keyword evidence="8" id="KW-0675">Receptor</keyword>
<feature type="transmembrane region" description="Helical" evidence="10">
    <location>
        <begin position="1700"/>
        <end position="1723"/>
    </location>
</feature>
<feature type="transmembrane region" description="Helical" evidence="10">
    <location>
        <begin position="1330"/>
        <end position="1350"/>
    </location>
</feature>
<keyword evidence="9" id="KW-0807">Transducer</keyword>
<gene>
    <name evidence="11" type="ORF">HZH68_012697</name>
</gene>
<proteinExistence type="predicted"/>
<feature type="transmembrane region" description="Helical" evidence="10">
    <location>
        <begin position="139"/>
        <end position="159"/>
    </location>
</feature>
<feature type="transmembrane region" description="Helical" evidence="10">
    <location>
        <begin position="1286"/>
        <end position="1310"/>
    </location>
</feature>
<dbReference type="GO" id="GO:0005549">
    <property type="term" value="F:odorant binding"/>
    <property type="evidence" value="ECO:0007669"/>
    <property type="project" value="InterPro"/>
</dbReference>
<feature type="transmembrane region" description="Helical" evidence="10">
    <location>
        <begin position="1533"/>
        <end position="1552"/>
    </location>
</feature>
<evidence type="ECO:0000256" key="1">
    <source>
        <dbReference type="ARBA" id="ARBA00004651"/>
    </source>
</evidence>
<feature type="transmembrane region" description="Helical" evidence="10">
    <location>
        <begin position="1151"/>
        <end position="1183"/>
    </location>
</feature>
<reference evidence="11" key="1">
    <citation type="journal article" date="2020" name="G3 (Bethesda)">
        <title>High-Quality Assemblies for Three Invasive Social Wasps from the &lt;i&gt;Vespula&lt;/i&gt; Genus.</title>
        <authorList>
            <person name="Harrop T.W.R."/>
            <person name="Guhlin J."/>
            <person name="McLaughlin G.M."/>
            <person name="Permina E."/>
            <person name="Stockwell P."/>
            <person name="Gilligan J."/>
            <person name="Le Lec M.F."/>
            <person name="Gruber M.A.M."/>
            <person name="Quinn O."/>
            <person name="Lovegrove M."/>
            <person name="Duncan E.J."/>
            <person name="Remnant E.J."/>
            <person name="Van Eeckhoven J."/>
            <person name="Graham B."/>
            <person name="Knapp R.A."/>
            <person name="Langford K.W."/>
            <person name="Kronenberg Z."/>
            <person name="Press M.O."/>
            <person name="Eacker S.M."/>
            <person name="Wilson-Rankin E.E."/>
            <person name="Purcell J."/>
            <person name="Lester P.J."/>
            <person name="Dearden P.K."/>
        </authorList>
    </citation>
    <scope>NUCLEOTIDE SEQUENCE</scope>
    <source>
        <strain evidence="11">Linc-1</strain>
    </source>
</reference>
<feature type="transmembrane region" description="Helical" evidence="10">
    <location>
        <begin position="686"/>
        <end position="706"/>
    </location>
</feature>
<dbReference type="GO" id="GO:0004984">
    <property type="term" value="F:olfactory receptor activity"/>
    <property type="evidence" value="ECO:0007669"/>
    <property type="project" value="InterPro"/>
</dbReference>
<evidence type="ECO:0000256" key="2">
    <source>
        <dbReference type="ARBA" id="ARBA00022475"/>
    </source>
</evidence>
<evidence type="ECO:0000313" key="11">
    <source>
        <dbReference type="EMBL" id="KAF7388755.1"/>
    </source>
</evidence>
<feature type="transmembrane region" description="Helical" evidence="10">
    <location>
        <begin position="1648"/>
        <end position="1680"/>
    </location>
</feature>
<dbReference type="PANTHER" id="PTHR21137">
    <property type="entry name" value="ODORANT RECEPTOR"/>
    <property type="match status" value="1"/>
</dbReference>
<dbReference type="InterPro" id="IPR004117">
    <property type="entry name" value="7tm6_olfct_rcpt"/>
</dbReference>
<feature type="transmembrane region" description="Helical" evidence="10">
    <location>
        <begin position="1002"/>
        <end position="1024"/>
    </location>
</feature>
<comment type="caution">
    <text evidence="11">The sequence shown here is derived from an EMBL/GenBank/DDBJ whole genome shotgun (WGS) entry which is preliminary data.</text>
</comment>
<evidence type="ECO:0000313" key="12">
    <source>
        <dbReference type="Proteomes" id="UP000617340"/>
    </source>
</evidence>
<keyword evidence="2" id="KW-1003">Cell membrane</keyword>
<organism evidence="11 12">
    <name type="scientific">Vespula germanica</name>
    <name type="common">German yellow jacket</name>
    <name type="synonym">Paravespula germanica</name>
    <dbReference type="NCBI Taxonomy" id="30212"/>
    <lineage>
        <taxon>Eukaryota</taxon>
        <taxon>Metazoa</taxon>
        <taxon>Ecdysozoa</taxon>
        <taxon>Arthropoda</taxon>
        <taxon>Hexapoda</taxon>
        <taxon>Insecta</taxon>
        <taxon>Pterygota</taxon>
        <taxon>Neoptera</taxon>
        <taxon>Endopterygota</taxon>
        <taxon>Hymenoptera</taxon>
        <taxon>Apocrita</taxon>
        <taxon>Aculeata</taxon>
        <taxon>Vespoidea</taxon>
        <taxon>Vespidae</taxon>
        <taxon>Vespinae</taxon>
        <taxon>Vespula</taxon>
    </lineage>
</organism>
<evidence type="ECO:0000256" key="5">
    <source>
        <dbReference type="ARBA" id="ARBA00022725"/>
    </source>
</evidence>
<evidence type="ECO:0000256" key="3">
    <source>
        <dbReference type="ARBA" id="ARBA00022606"/>
    </source>
</evidence>
<accession>A0A834MXD1</accession>
<feature type="transmembrane region" description="Helical" evidence="10">
    <location>
        <begin position="1203"/>
        <end position="1226"/>
    </location>
</feature>
<feature type="transmembrane region" description="Helical" evidence="10">
    <location>
        <begin position="593"/>
        <end position="625"/>
    </location>
</feature>
<protein>
    <recommendedName>
        <fullName evidence="13">Odorant receptor</fullName>
    </recommendedName>
</protein>
<feature type="transmembrane region" description="Helical" evidence="10">
    <location>
        <begin position="1095"/>
        <end position="1116"/>
    </location>
</feature>
<dbReference type="EMBL" id="JACSDZ010000013">
    <property type="protein sequence ID" value="KAF7388755.1"/>
    <property type="molecule type" value="Genomic_DNA"/>
</dbReference>
<dbReference type="Pfam" id="PF02949">
    <property type="entry name" value="7tm_6"/>
    <property type="match status" value="5"/>
</dbReference>
<feature type="transmembrane region" description="Helical" evidence="10">
    <location>
        <begin position="1501"/>
        <end position="1521"/>
    </location>
</feature>
<evidence type="ECO:0000256" key="6">
    <source>
        <dbReference type="ARBA" id="ARBA00022989"/>
    </source>
</evidence>
<feature type="transmembrane region" description="Helical" evidence="10">
    <location>
        <begin position="888"/>
        <end position="906"/>
    </location>
</feature>
<feature type="transmembrane region" description="Helical" evidence="10">
    <location>
        <begin position="323"/>
        <end position="345"/>
    </location>
</feature>
<dbReference type="GO" id="GO:0007165">
    <property type="term" value="P:signal transduction"/>
    <property type="evidence" value="ECO:0007669"/>
    <property type="project" value="UniProtKB-KW"/>
</dbReference>
<dbReference type="PANTHER" id="PTHR21137:SF35">
    <property type="entry name" value="ODORANT RECEPTOR 19A-RELATED"/>
    <property type="match status" value="1"/>
</dbReference>
<feature type="transmembrane region" description="Helical" evidence="10">
    <location>
        <begin position="1357"/>
        <end position="1375"/>
    </location>
</feature>
<dbReference type="GO" id="GO:0005886">
    <property type="term" value="C:plasma membrane"/>
    <property type="evidence" value="ECO:0007669"/>
    <property type="project" value="UniProtKB-SubCell"/>
</dbReference>
<sequence>MLSRGRSYYDRHFFFSNQLVQYILGFQPNQSSVEALLLYSAVIAYLLPLIVYQIKLLFSHVRLDYELATSEEELSIMEKKKARQPFSCDERYIANPWGSRTLQGELDWMIDIIKCHQRVTELVFQIFSKILNRREAIGGFIYMIMLTLHFNFYLGQLLINYSNAAFRELCNIPFYILSIKTQKLFLFLLTRSIKPCGISIFGIFVISHKVLAAIIQRAFSLAMHILYKNTKVVFKQEVSIFFLRNFGKSQQIFVNMSGNKISLFKVFVLYLRRTMTDKGYVNLRHFIMYQRGLTHFKQHFFFSNRPVQFLLGLYSNQNSYNQMFVFCVVMVHILPLIMHQFYQIYMLNIKMKSTLKVLKLMTPVLQFFNFYVIFYFSLAKTKLLFAHMKFDYEFVTNEEELNIMEKYTNRSKLYVRLLTCRKKARQPFSCDERYTANSWGSRPLQGELDWMIDIIKCHKRVTELMFQLFNKILNTREITEGFVYLIVFLSTLYINFYMGQLLINCSNAAFTELCNIPFYILSIKTQKMLLFLLTRSIKPSVISISGTFVLSYKVLSAMQKLLVNFTNRMDNCELFLDKNELYILDKYVKQSKLITIIFTTSGSLYGISITLPSILSVFFNIFGTVNGVHVTLPFPVNNVSNAGPFYYGLLIYQITAIFIMLIITCVSFSSYLILQFPTILKNADEMLECFIVIVGSLSTAYISFYMGQMVIDHSTAVFQELCQVPFYMLSGKAQKLLLLIIARSMKPCHISIGGIFIASHEIFAKLQIEDFTSSKSHIFELCNHFNRAIGCDDVVINLKHGAIDCNEGVIRMCNKFHQLLTSDVKFQSNLNILQKTFIALSIMIIYSGIYFSFSTIKIISIHLKFDYEHLLDIKELSIFQKYTKECKLYTIIMIGLSNLYTISLISPSILNIFQYIFGTLEDIQLILPFPVNYVLNTDMLMKIRIPFERNQNYIPRISYSGTSQKELDWIVDIIKRYIRVTELVSMFQLSEILLNISKTIECGICIAGSLLVTYLICYIGQMLINHNSTVLEELCQIPFYVLSEKTQKLLLFVIARSMRPCQISTNGIFVVSHELFANFYQLYTSDVTLHSAIKVLQNMLASLCFMITYSTISFNFETMKSIYAHFKFDYMQLSDENELNIFEKYTKQSKIYTYCFIAILNLYFIVFIFPCLFNVFLYLFGILDKSHLKLPFSINGVTTPGVLYYSLLIYQTIAIYISITIANVCYTSYLTFVQHACCQLSILKLKIRQPFLNKKTYSQKTWLNKKNEEFNWIVDIIMRYRRVTKFVYLLNYLSKVTYIIVISFAMFLIVLDLLNVSNSLDISYGSSMEVEQSIIFVYMTLIYKFIFVDYLNNFSEINYLICTFAGMLIIMLDFINVSNPYKISEKCRKIFQLATMMRNTSELIECGTYIVCSLFAIYINFYIGQMLINHSQAAFTELCQVPFYMLSVETQKLLLFVIARSRKQCVLSIGGIFVSSHEVFLEILQLATLTQNTNELMECSIYIVSSIFGVYINFYIGQMLIDHSQAAFIEFCRIPFYVLSTKIQMLLLFIIARSRKQCEFSMRGVFVASNEMFLAFYQLYTSDVTFHSTVKLMHNTLCNLCSLITYGFICLNFEARKLFHAHFILDYARLSDENELMVFKQYTKQSKIYTYFFVAILNFYFIAIISPCILNLSLYLFGMLDKIHLKLPFPINGVSSPGPLYYSLFIYQTIAIYIFITIAVVCYTSFLISIQHACCQLYVLKQKIRQPFLNKKSYNQIALLNKKQEEEFYWIVDIIMRHRRITEFVDHLNSISNVIYLICAFLGMILIILDFLSIFQLVTLMQNTNELMECSIYIFASLFGVYINFYIGQMLINHGDAAFEEFCQIPFYELSTKIQMLLLFIITRSKKQCAVSIGGIFVSSNEVFSGHSLTATNLRRMNILNLFLCTRVPYS</sequence>
<feature type="transmembrane region" description="Helical" evidence="10">
    <location>
        <begin position="645"/>
        <end position="674"/>
    </location>
</feature>
<comment type="subcellular location">
    <subcellularLocation>
        <location evidence="1">Cell membrane</location>
        <topology evidence="1">Multi-pass membrane protein</topology>
    </subcellularLocation>
</comment>
<keyword evidence="4 10" id="KW-0812">Transmembrane</keyword>
<feature type="transmembrane region" description="Helical" evidence="10">
    <location>
        <begin position="481"/>
        <end position="503"/>
    </location>
</feature>
<evidence type="ECO:0008006" key="13">
    <source>
        <dbReference type="Google" id="ProtNLM"/>
    </source>
</evidence>
<feature type="transmembrane region" description="Helical" evidence="10">
    <location>
        <begin position="357"/>
        <end position="378"/>
    </location>
</feature>
<keyword evidence="3" id="KW-0716">Sensory transduction</keyword>
<keyword evidence="6 10" id="KW-1133">Transmembrane helix</keyword>
<keyword evidence="12" id="KW-1185">Reference proteome</keyword>
<name>A0A834MXD1_VESGE</name>
<feature type="transmembrane region" description="Helical" evidence="10">
    <location>
        <begin position="36"/>
        <end position="54"/>
    </location>
</feature>
<feature type="transmembrane region" description="Helical" evidence="10">
    <location>
        <begin position="832"/>
        <end position="853"/>
    </location>
</feature>
<evidence type="ECO:0000256" key="4">
    <source>
        <dbReference type="ARBA" id="ARBA00022692"/>
    </source>
</evidence>
<keyword evidence="5" id="KW-0552">Olfaction</keyword>
<evidence type="ECO:0000256" key="7">
    <source>
        <dbReference type="ARBA" id="ARBA00023136"/>
    </source>
</evidence>
<evidence type="ECO:0000256" key="10">
    <source>
        <dbReference type="SAM" id="Phobius"/>
    </source>
</evidence>
<feature type="transmembrane region" description="Helical" evidence="10">
    <location>
        <begin position="537"/>
        <end position="555"/>
    </location>
</feature>
<keyword evidence="7 10" id="KW-0472">Membrane</keyword>
<feature type="transmembrane region" description="Helical" evidence="10">
    <location>
        <begin position="1406"/>
        <end position="1423"/>
    </location>
</feature>
<evidence type="ECO:0000256" key="8">
    <source>
        <dbReference type="ARBA" id="ARBA00023170"/>
    </source>
</evidence>
<evidence type="ECO:0000256" key="9">
    <source>
        <dbReference type="ARBA" id="ARBA00023224"/>
    </source>
</evidence>
<feature type="transmembrane region" description="Helical" evidence="10">
    <location>
        <begin position="1830"/>
        <end position="1847"/>
    </location>
</feature>